<dbReference type="EMBL" id="CADCVA010000181">
    <property type="protein sequence ID" value="CAA9418893.1"/>
    <property type="molecule type" value="Genomic_DNA"/>
</dbReference>
<name>A0A6J4PT61_9ACTN</name>
<dbReference type="InterPro" id="IPR036412">
    <property type="entry name" value="HAD-like_sf"/>
</dbReference>
<dbReference type="SUPFAM" id="SSF56784">
    <property type="entry name" value="HAD-like"/>
    <property type="match status" value="1"/>
</dbReference>
<organism evidence="1">
    <name type="scientific">uncultured Rubrobacteraceae bacterium</name>
    <dbReference type="NCBI Taxonomy" id="349277"/>
    <lineage>
        <taxon>Bacteria</taxon>
        <taxon>Bacillati</taxon>
        <taxon>Actinomycetota</taxon>
        <taxon>Rubrobacteria</taxon>
        <taxon>Rubrobacterales</taxon>
        <taxon>Rubrobacteraceae</taxon>
        <taxon>environmental samples</taxon>
    </lineage>
</organism>
<dbReference type="InterPro" id="IPR023214">
    <property type="entry name" value="HAD_sf"/>
</dbReference>
<dbReference type="SFLD" id="SFLDG01129">
    <property type="entry name" value="C1.5:_HAD__Beta-PGM__Phosphata"/>
    <property type="match status" value="1"/>
</dbReference>
<dbReference type="Pfam" id="PF00702">
    <property type="entry name" value="Hydrolase"/>
    <property type="match status" value="1"/>
</dbReference>
<evidence type="ECO:0000313" key="1">
    <source>
        <dbReference type="EMBL" id="CAA9418893.1"/>
    </source>
</evidence>
<dbReference type="Gene3D" id="3.40.50.1000">
    <property type="entry name" value="HAD superfamily/HAD-like"/>
    <property type="match status" value="1"/>
</dbReference>
<accession>A0A6J4PT61</accession>
<dbReference type="PANTHER" id="PTHR46191">
    <property type="match status" value="1"/>
</dbReference>
<evidence type="ECO:0008006" key="2">
    <source>
        <dbReference type="Google" id="ProtNLM"/>
    </source>
</evidence>
<dbReference type="PRINTS" id="PR00413">
    <property type="entry name" value="HADHALOGNASE"/>
</dbReference>
<dbReference type="SFLD" id="SFLDS00003">
    <property type="entry name" value="Haloacid_Dehalogenase"/>
    <property type="match status" value="1"/>
</dbReference>
<dbReference type="PANTHER" id="PTHR46191:SF2">
    <property type="entry name" value="HALOACID DEHALOGENASE-LIKE HYDROLASE DOMAIN-CONTAINING PROTEIN 3"/>
    <property type="match status" value="1"/>
</dbReference>
<dbReference type="InterPro" id="IPR051828">
    <property type="entry name" value="HAD-like_hydrolase_domain"/>
</dbReference>
<dbReference type="NCBIfam" id="TIGR01549">
    <property type="entry name" value="HAD-SF-IA-v1"/>
    <property type="match status" value="1"/>
</dbReference>
<dbReference type="AlphaFoldDB" id="A0A6J4PT61"/>
<dbReference type="InterPro" id="IPR044924">
    <property type="entry name" value="HAD-SF_hydro_IA_REG-2-like_cap"/>
</dbReference>
<gene>
    <name evidence="1" type="ORF">AVDCRST_MAG82-1292</name>
</gene>
<sequence>MHALPGRARPTPCDASFVKWLIWDFDGTLAYRVGEWPAWTQALLEVLDRETLGHGVDPELLRPFLRTGFPWHSPEVHHPHLASADAWWGALEPRFADAFRKVDYDADSARRMAKVVRRAYLDPGRWRLYDDALPALEELSSRGWKHVLLTNHVPELEEIVRHLGLNRNLHRVFNSAETGYEKPRPEAFRGVLEDLPGADAVWMIGDNADADVAGAKAAGIPAILVRRRREGVEPYCEDLTGIAAMVGG</sequence>
<proteinExistence type="predicted"/>
<reference evidence="1" key="1">
    <citation type="submission" date="2020-02" db="EMBL/GenBank/DDBJ databases">
        <authorList>
            <person name="Meier V. D."/>
        </authorList>
    </citation>
    <scope>NUCLEOTIDE SEQUENCE</scope>
    <source>
        <strain evidence="1">AVDCRST_MAG82</strain>
    </source>
</reference>
<dbReference type="InterPro" id="IPR006439">
    <property type="entry name" value="HAD-SF_hydro_IA"/>
</dbReference>
<dbReference type="Gene3D" id="1.10.150.720">
    <property type="entry name" value="Haloacid dehalogenase-like hydrolase"/>
    <property type="match status" value="1"/>
</dbReference>
<protein>
    <recommendedName>
        <fullName evidence="2">HAD-superfamily hydrolase, subfamily IA, variant 1</fullName>
    </recommendedName>
</protein>